<evidence type="ECO:0000313" key="2">
    <source>
        <dbReference type="Proteomes" id="UP001060085"/>
    </source>
</evidence>
<accession>A0ACC0BNC8</accession>
<sequence>MEQECRREWERRISYSHHIIHEWTVQNFRSMGFDPSQMLPLEPSPEWRMPDREGWRILKTPLSLLSRVLQAKYFPQESSSSATLGQRSSYIWRSMLTARPHLLKGISFEHNLKVSGLTDFEQGFWKQELIRAHFNSREAEEIFKVPLCDDWPKDEQIWAYEKAGKFSVRSAYCLSFRKRI</sequence>
<protein>
    <submittedName>
        <fullName evidence="1">Uncharacterized protein</fullName>
    </submittedName>
</protein>
<proteinExistence type="predicted"/>
<gene>
    <name evidence="1" type="ORF">M9H77_14502</name>
</gene>
<keyword evidence="2" id="KW-1185">Reference proteome</keyword>
<comment type="caution">
    <text evidence="1">The sequence shown here is derived from an EMBL/GenBank/DDBJ whole genome shotgun (WGS) entry which is preliminary data.</text>
</comment>
<dbReference type="EMBL" id="CM044703">
    <property type="protein sequence ID" value="KAI5674138.1"/>
    <property type="molecule type" value="Genomic_DNA"/>
</dbReference>
<reference evidence="2" key="1">
    <citation type="journal article" date="2023" name="Nat. Plants">
        <title>Single-cell RNA sequencing provides a high-resolution roadmap for understanding the multicellular compartmentation of specialized metabolism.</title>
        <authorList>
            <person name="Sun S."/>
            <person name="Shen X."/>
            <person name="Li Y."/>
            <person name="Li Y."/>
            <person name="Wang S."/>
            <person name="Li R."/>
            <person name="Zhang H."/>
            <person name="Shen G."/>
            <person name="Guo B."/>
            <person name="Wei J."/>
            <person name="Xu J."/>
            <person name="St-Pierre B."/>
            <person name="Chen S."/>
            <person name="Sun C."/>
        </authorList>
    </citation>
    <scope>NUCLEOTIDE SEQUENCE [LARGE SCALE GENOMIC DNA]</scope>
</reference>
<organism evidence="1 2">
    <name type="scientific">Catharanthus roseus</name>
    <name type="common">Madagascar periwinkle</name>
    <name type="synonym">Vinca rosea</name>
    <dbReference type="NCBI Taxonomy" id="4058"/>
    <lineage>
        <taxon>Eukaryota</taxon>
        <taxon>Viridiplantae</taxon>
        <taxon>Streptophyta</taxon>
        <taxon>Embryophyta</taxon>
        <taxon>Tracheophyta</taxon>
        <taxon>Spermatophyta</taxon>
        <taxon>Magnoliopsida</taxon>
        <taxon>eudicotyledons</taxon>
        <taxon>Gunneridae</taxon>
        <taxon>Pentapetalae</taxon>
        <taxon>asterids</taxon>
        <taxon>lamiids</taxon>
        <taxon>Gentianales</taxon>
        <taxon>Apocynaceae</taxon>
        <taxon>Rauvolfioideae</taxon>
        <taxon>Vinceae</taxon>
        <taxon>Catharanthinae</taxon>
        <taxon>Catharanthus</taxon>
    </lineage>
</organism>
<name>A0ACC0BNC8_CATRO</name>
<evidence type="ECO:0000313" key="1">
    <source>
        <dbReference type="EMBL" id="KAI5674138.1"/>
    </source>
</evidence>
<dbReference type="Proteomes" id="UP001060085">
    <property type="component" value="Linkage Group LG03"/>
</dbReference>